<dbReference type="AlphaFoldDB" id="A0A517MH24"/>
<keyword evidence="3" id="KW-1185">Reference proteome</keyword>
<evidence type="ECO:0000313" key="3">
    <source>
        <dbReference type="Proteomes" id="UP000320672"/>
    </source>
</evidence>
<reference evidence="2 3" key="1">
    <citation type="submission" date="2019-02" db="EMBL/GenBank/DDBJ databases">
        <title>Deep-cultivation of Planctomycetes and their phenomic and genomic characterization uncovers novel biology.</title>
        <authorList>
            <person name="Wiegand S."/>
            <person name="Jogler M."/>
            <person name="Boedeker C."/>
            <person name="Pinto D."/>
            <person name="Vollmers J."/>
            <person name="Rivas-Marin E."/>
            <person name="Kohn T."/>
            <person name="Peeters S.H."/>
            <person name="Heuer A."/>
            <person name="Rast P."/>
            <person name="Oberbeckmann S."/>
            <person name="Bunk B."/>
            <person name="Jeske O."/>
            <person name="Meyerdierks A."/>
            <person name="Storesund J.E."/>
            <person name="Kallscheuer N."/>
            <person name="Luecker S."/>
            <person name="Lage O.M."/>
            <person name="Pohl T."/>
            <person name="Merkel B.J."/>
            <person name="Hornburger P."/>
            <person name="Mueller R.-W."/>
            <person name="Bruemmer F."/>
            <person name="Labrenz M."/>
            <person name="Spormann A.M."/>
            <person name="Op den Camp H."/>
            <person name="Overmann J."/>
            <person name="Amann R."/>
            <person name="Jetten M.S.M."/>
            <person name="Mascher T."/>
            <person name="Medema M.H."/>
            <person name="Devos D.P."/>
            <person name="Kaster A.-K."/>
            <person name="Ovreas L."/>
            <person name="Rohde M."/>
            <person name="Galperin M.Y."/>
            <person name="Jogler C."/>
        </authorList>
    </citation>
    <scope>NUCLEOTIDE SEQUENCE [LARGE SCALE GENOMIC DNA]</scope>
    <source>
        <strain evidence="2 3">FF011L</strain>
    </source>
</reference>
<feature type="region of interest" description="Disordered" evidence="1">
    <location>
        <begin position="210"/>
        <end position="229"/>
    </location>
</feature>
<name>A0A517MH24_9BACT</name>
<accession>A0A517MH24</accession>
<evidence type="ECO:0000313" key="2">
    <source>
        <dbReference type="EMBL" id="QDS94077.1"/>
    </source>
</evidence>
<organism evidence="2 3">
    <name type="scientific">Roseimaritima multifibrata</name>
    <dbReference type="NCBI Taxonomy" id="1930274"/>
    <lineage>
        <taxon>Bacteria</taxon>
        <taxon>Pseudomonadati</taxon>
        <taxon>Planctomycetota</taxon>
        <taxon>Planctomycetia</taxon>
        <taxon>Pirellulales</taxon>
        <taxon>Pirellulaceae</taxon>
        <taxon>Roseimaritima</taxon>
    </lineage>
</organism>
<gene>
    <name evidence="2" type="ORF">FF011L_28550</name>
</gene>
<dbReference type="EMBL" id="CP036262">
    <property type="protein sequence ID" value="QDS94077.1"/>
    <property type="molecule type" value="Genomic_DNA"/>
</dbReference>
<protein>
    <submittedName>
        <fullName evidence="2">Uncharacterized protein</fullName>
    </submittedName>
</protein>
<evidence type="ECO:0000256" key="1">
    <source>
        <dbReference type="SAM" id="MobiDB-lite"/>
    </source>
</evidence>
<dbReference type="KEGG" id="rml:FF011L_28550"/>
<proteinExistence type="predicted"/>
<sequence length="347" mass="38122">MWGGLHVLLVLSEAVLVLSEAVLVLSEAVLVLDSRIAFDGTSTAPSERGSKWFRPLATTKRQSNVFDRMARNANSVSSAENGAPVRVRVPGCALSTSTSTRRGGRARLRKVRVPYSAKRYSYSTPALHSTAPRPRHRNVGASGSNLWRKQSNVFDRKARNAKSVSSAENGAPVRVRVPGCALSTSTRRGGRARLRKVRVPYSAKRCSYSTPALHSTAPRPRHRNVGASGSDLWRRQSNVFDRMARNANSVSSAENGAPVRVRVPGCALSTSTRRGGRARLRKVRVLVLSEAVLVLDSRIACDGTFGRVVGRWEQVVQIFGDDKATYSTERRETLSRSVVLKMVRRFE</sequence>
<dbReference type="Proteomes" id="UP000320672">
    <property type="component" value="Chromosome"/>
</dbReference>